<dbReference type="PROSITE" id="PS51257">
    <property type="entry name" value="PROKAR_LIPOPROTEIN"/>
    <property type="match status" value="1"/>
</dbReference>
<sequence>MKTHLIFLFIGMISMLGCSERPVNHSDLFWADKPVIAERRVVDGDTVIVCDVGKIMDKVVLPFEVIATDYQMIPLENTVEAFLGRSMTPTIVTDNYLGFYCFNFMPFKLFKRTGEFVCDAGRIGQGPGEYFSLVDAQIDEANQRIYLLPLLISKIYVYDFQGNFLSDIPLAYSPSGWRFRIYPDREEVIVATPVYDRTPSLVWTQDFQGNVLKEIRADDFPPCRTLSSNTVINNYHQGLFDLFIFSPLESSTAYLYHYDNKANRMVPQFRMENYGKSIFIYELPSCYIVESVHSTGPSNLMDLEGEKIIVDKKTLKGCYITGVRMPFGVVFGQYNLFTQMSNGYFAVNEFSGHILDLMELSDMRDLSPSEKAELDKVMKIINSTDDEISIIFTGRLRN</sequence>
<gene>
    <name evidence="1" type="ORF">H9977_07820</name>
</gene>
<dbReference type="AlphaFoldDB" id="A0A9D2BG42"/>
<name>A0A9D2BG42_9BACT</name>
<protein>
    <submittedName>
        <fullName evidence="1">6-bladed beta-propeller</fullName>
    </submittedName>
</protein>
<organism evidence="1 2">
    <name type="scientific">Candidatus Parabacteroides intestinipullorum</name>
    <dbReference type="NCBI Taxonomy" id="2838723"/>
    <lineage>
        <taxon>Bacteria</taxon>
        <taxon>Pseudomonadati</taxon>
        <taxon>Bacteroidota</taxon>
        <taxon>Bacteroidia</taxon>
        <taxon>Bacteroidales</taxon>
        <taxon>Tannerellaceae</taxon>
        <taxon>Parabacteroides</taxon>
    </lineage>
</organism>
<evidence type="ECO:0000313" key="2">
    <source>
        <dbReference type="Proteomes" id="UP000886740"/>
    </source>
</evidence>
<evidence type="ECO:0000313" key="1">
    <source>
        <dbReference type="EMBL" id="HIX74921.1"/>
    </source>
</evidence>
<reference evidence="1" key="2">
    <citation type="submission" date="2021-04" db="EMBL/GenBank/DDBJ databases">
        <authorList>
            <person name="Gilroy R."/>
        </authorList>
    </citation>
    <scope>NUCLEOTIDE SEQUENCE</scope>
    <source>
        <strain evidence="1">ChiGjej6B6-14162</strain>
    </source>
</reference>
<reference evidence="1" key="1">
    <citation type="journal article" date="2021" name="PeerJ">
        <title>Extensive microbial diversity within the chicken gut microbiome revealed by metagenomics and culture.</title>
        <authorList>
            <person name="Gilroy R."/>
            <person name="Ravi A."/>
            <person name="Getino M."/>
            <person name="Pursley I."/>
            <person name="Horton D.L."/>
            <person name="Alikhan N.F."/>
            <person name="Baker D."/>
            <person name="Gharbi K."/>
            <person name="Hall N."/>
            <person name="Watson M."/>
            <person name="Adriaenssens E.M."/>
            <person name="Foster-Nyarko E."/>
            <person name="Jarju S."/>
            <person name="Secka A."/>
            <person name="Antonio M."/>
            <person name="Oren A."/>
            <person name="Chaudhuri R.R."/>
            <person name="La Ragione R."/>
            <person name="Hildebrand F."/>
            <person name="Pallen M.J."/>
        </authorList>
    </citation>
    <scope>NUCLEOTIDE SEQUENCE</scope>
    <source>
        <strain evidence="1">ChiGjej6B6-14162</strain>
    </source>
</reference>
<dbReference type="EMBL" id="DXEL01000055">
    <property type="protein sequence ID" value="HIX74921.1"/>
    <property type="molecule type" value="Genomic_DNA"/>
</dbReference>
<dbReference type="Pfam" id="PF17170">
    <property type="entry name" value="DUF5128"/>
    <property type="match status" value="1"/>
</dbReference>
<proteinExistence type="predicted"/>
<dbReference type="Proteomes" id="UP000886740">
    <property type="component" value="Unassembled WGS sequence"/>
</dbReference>
<comment type="caution">
    <text evidence="1">The sequence shown here is derived from an EMBL/GenBank/DDBJ whole genome shotgun (WGS) entry which is preliminary data.</text>
</comment>
<accession>A0A9D2BG42</accession>